<comment type="subunit">
    <text evidence="5">Interacts with the 50S ribosomal subunit.</text>
</comment>
<comment type="caution">
    <text evidence="11">The sequence shown here is derived from an EMBL/GenBank/DDBJ whole genome shotgun (WGS) entry which is preliminary data.</text>
</comment>
<keyword evidence="2 5" id="KW-0378">Hydrolase</keyword>
<dbReference type="PANTHER" id="PTHR47959:SF3">
    <property type="entry name" value="ATP-DEPENDENT RNA HELICASE SRMB"/>
    <property type="match status" value="1"/>
</dbReference>
<reference evidence="12" key="1">
    <citation type="journal article" date="2019" name="Int. J. Syst. Evol. Microbiol.">
        <title>The Global Catalogue of Microorganisms (GCM) 10K type strain sequencing project: providing services to taxonomists for standard genome sequencing and annotation.</title>
        <authorList>
            <consortium name="The Broad Institute Genomics Platform"/>
            <consortium name="The Broad Institute Genome Sequencing Center for Infectious Disease"/>
            <person name="Wu L."/>
            <person name="Ma J."/>
        </authorList>
    </citation>
    <scope>NUCLEOTIDE SEQUENCE [LARGE SCALE GENOMIC DNA]</scope>
    <source>
        <strain evidence="12">JCM 18720</strain>
    </source>
</reference>
<evidence type="ECO:0000259" key="10">
    <source>
        <dbReference type="PROSITE" id="PS51195"/>
    </source>
</evidence>
<dbReference type="Gene3D" id="3.40.50.300">
    <property type="entry name" value="P-loop containing nucleotide triphosphate hydrolases"/>
    <property type="match status" value="2"/>
</dbReference>
<evidence type="ECO:0000256" key="4">
    <source>
        <dbReference type="ARBA" id="ARBA00022840"/>
    </source>
</evidence>
<name>A0ABP9SE13_9GAMM</name>
<dbReference type="InterPro" id="IPR000629">
    <property type="entry name" value="RNA-helicase_DEAD-box_CS"/>
</dbReference>
<keyword evidence="3 5" id="KW-0347">Helicase</keyword>
<keyword evidence="5" id="KW-0963">Cytoplasm</keyword>
<organism evidence="11 12">
    <name type="scientific">Ferrimonas gelatinilytica</name>
    <dbReference type="NCBI Taxonomy" id="1255257"/>
    <lineage>
        <taxon>Bacteria</taxon>
        <taxon>Pseudomonadati</taxon>
        <taxon>Pseudomonadota</taxon>
        <taxon>Gammaproteobacteria</taxon>
        <taxon>Alteromonadales</taxon>
        <taxon>Ferrimonadaceae</taxon>
        <taxon>Ferrimonas</taxon>
    </lineage>
</organism>
<evidence type="ECO:0000259" key="9">
    <source>
        <dbReference type="PROSITE" id="PS51194"/>
    </source>
</evidence>
<dbReference type="Pfam" id="PF00271">
    <property type="entry name" value="Helicase_C"/>
    <property type="match status" value="1"/>
</dbReference>
<accession>A0ABP9SE13</accession>
<evidence type="ECO:0000313" key="11">
    <source>
        <dbReference type="EMBL" id="GAA5194136.1"/>
    </source>
</evidence>
<feature type="domain" description="Helicase C-terminal" evidence="9">
    <location>
        <begin position="235"/>
        <end position="384"/>
    </location>
</feature>
<dbReference type="PROSITE" id="PS00039">
    <property type="entry name" value="DEAD_ATP_HELICASE"/>
    <property type="match status" value="1"/>
</dbReference>
<feature type="region of interest" description="Disordered" evidence="7">
    <location>
        <begin position="374"/>
        <end position="408"/>
    </location>
</feature>
<dbReference type="RefSeq" id="WP_345317649.1">
    <property type="nucleotide sequence ID" value="NZ_BAABLF010000028.1"/>
</dbReference>
<dbReference type="PROSITE" id="PS51194">
    <property type="entry name" value="HELICASE_CTER"/>
    <property type="match status" value="1"/>
</dbReference>
<dbReference type="EMBL" id="BAABLF010000028">
    <property type="protein sequence ID" value="GAA5194136.1"/>
    <property type="molecule type" value="Genomic_DNA"/>
</dbReference>
<dbReference type="PANTHER" id="PTHR47959">
    <property type="entry name" value="ATP-DEPENDENT RNA HELICASE RHLE-RELATED"/>
    <property type="match status" value="1"/>
</dbReference>
<dbReference type="GO" id="GO:0004386">
    <property type="term" value="F:helicase activity"/>
    <property type="evidence" value="ECO:0007669"/>
    <property type="project" value="UniProtKB-KW"/>
</dbReference>
<evidence type="ECO:0000256" key="3">
    <source>
        <dbReference type="ARBA" id="ARBA00022806"/>
    </source>
</evidence>
<dbReference type="PROSITE" id="PS51192">
    <property type="entry name" value="HELICASE_ATP_BIND_1"/>
    <property type="match status" value="1"/>
</dbReference>
<dbReference type="CDD" id="cd18787">
    <property type="entry name" value="SF2_C_DEAD"/>
    <property type="match status" value="1"/>
</dbReference>
<evidence type="ECO:0000256" key="2">
    <source>
        <dbReference type="ARBA" id="ARBA00022801"/>
    </source>
</evidence>
<evidence type="ECO:0000256" key="1">
    <source>
        <dbReference type="ARBA" id="ARBA00022741"/>
    </source>
</evidence>
<comment type="catalytic activity">
    <reaction evidence="5">
        <text>ATP + H2O = ADP + phosphate + H(+)</text>
        <dbReference type="Rhea" id="RHEA:13065"/>
        <dbReference type="ChEBI" id="CHEBI:15377"/>
        <dbReference type="ChEBI" id="CHEBI:15378"/>
        <dbReference type="ChEBI" id="CHEBI:30616"/>
        <dbReference type="ChEBI" id="CHEBI:43474"/>
        <dbReference type="ChEBI" id="CHEBI:456216"/>
        <dbReference type="EC" id="3.6.4.13"/>
    </reaction>
</comment>
<dbReference type="SUPFAM" id="SSF52540">
    <property type="entry name" value="P-loop containing nucleoside triphosphate hydrolases"/>
    <property type="match status" value="2"/>
</dbReference>
<dbReference type="InterPro" id="IPR001650">
    <property type="entry name" value="Helicase_C-like"/>
</dbReference>
<dbReference type="Proteomes" id="UP001501600">
    <property type="component" value="Unassembled WGS sequence"/>
</dbReference>
<feature type="domain" description="Helicase ATP-binding" evidence="8">
    <location>
        <begin position="32"/>
        <end position="206"/>
    </location>
</feature>
<keyword evidence="1 5" id="KW-0547">Nucleotide-binding</keyword>
<dbReference type="InterPro" id="IPR011545">
    <property type="entry name" value="DEAD/DEAH_box_helicase_dom"/>
</dbReference>
<dbReference type="NCBIfam" id="NF008394">
    <property type="entry name" value="PRK11192.1"/>
    <property type="match status" value="1"/>
</dbReference>
<evidence type="ECO:0000259" key="8">
    <source>
        <dbReference type="PROSITE" id="PS51192"/>
    </source>
</evidence>
<dbReference type="InterPro" id="IPR044742">
    <property type="entry name" value="DEAD/DEAH_RhlB"/>
</dbReference>
<dbReference type="SMART" id="SM00490">
    <property type="entry name" value="HELICc"/>
    <property type="match status" value="1"/>
</dbReference>
<sequence>MSFSELDLDPRLERALLRAGYSKPTTIQKAVLETALEQRDILASAPTGTGKTAAFLLPALQHLLDFRRRDPGHARVLILTPTRELAEQVRQYGEKLIEGTGLTIGAIVGGRDFQLDADLLGGNLDLLVATPGRLLHYLEQEKFDPRQVELLIIDEADRMLDMGFMPDVERLAGEVRWRKQTMLFSATLEGSGLERFVSTLLEDPVRCDAQPPRSERKKINQLAYRCDDASHKFKILTRLLAQPDCERSIIFCRTKERATALHAQLFAAKFRVAVLQGGMTQGKRDDALLKFKEGRVKHLIATDVAARGLDVPQISHVINFDMPRSGDVYLHRIGRTARAGAKGTAISLVEAHDAPMLTKVQRYTEEPIRNRVIDDLRPQTRAPKFRKPKKSKVAAKKKGSKKAKPGKG</sequence>
<dbReference type="HAMAP" id="MF_00967">
    <property type="entry name" value="DEAD_helicase_SrmB"/>
    <property type="match status" value="1"/>
</dbReference>
<feature type="domain" description="DEAD-box RNA helicase Q" evidence="10">
    <location>
        <begin position="1"/>
        <end position="29"/>
    </location>
</feature>
<evidence type="ECO:0000313" key="12">
    <source>
        <dbReference type="Proteomes" id="UP001501600"/>
    </source>
</evidence>
<dbReference type="InterPro" id="IPR050079">
    <property type="entry name" value="DEAD_box_RNA_helicase"/>
</dbReference>
<feature type="short sequence motif" description="Q motif" evidence="6">
    <location>
        <begin position="1"/>
        <end position="29"/>
    </location>
</feature>
<keyword evidence="5" id="KW-0690">Ribosome biogenesis</keyword>
<proteinExistence type="inferred from homology"/>
<dbReference type="PROSITE" id="PS51195">
    <property type="entry name" value="Q_MOTIF"/>
    <property type="match status" value="1"/>
</dbReference>
<comment type="subcellular location">
    <subcellularLocation>
        <location evidence="5">Cytoplasm</location>
    </subcellularLocation>
</comment>
<dbReference type="InterPro" id="IPR014001">
    <property type="entry name" value="Helicase_ATP-bd"/>
</dbReference>
<protein>
    <recommendedName>
        <fullName evidence="5">ATP-dependent RNA helicase SrmB</fullName>
        <ecNumber evidence="5">3.6.4.13</ecNumber>
    </recommendedName>
</protein>
<dbReference type="InterPro" id="IPR014014">
    <property type="entry name" value="RNA_helicase_DEAD_Q_motif"/>
</dbReference>
<evidence type="ECO:0000256" key="7">
    <source>
        <dbReference type="SAM" id="MobiDB-lite"/>
    </source>
</evidence>
<evidence type="ECO:0000256" key="5">
    <source>
        <dbReference type="HAMAP-Rule" id="MF_00967"/>
    </source>
</evidence>
<dbReference type="InterPro" id="IPR027417">
    <property type="entry name" value="P-loop_NTPase"/>
</dbReference>
<dbReference type="SMART" id="SM00487">
    <property type="entry name" value="DEXDc"/>
    <property type="match status" value="1"/>
</dbReference>
<gene>
    <name evidence="5 11" type="primary">srmB</name>
    <name evidence="11" type="ORF">GCM10025772_26480</name>
</gene>
<dbReference type="EC" id="3.6.4.13" evidence="5"/>
<dbReference type="CDD" id="cd00268">
    <property type="entry name" value="DEADc"/>
    <property type="match status" value="1"/>
</dbReference>
<dbReference type="InterPro" id="IPR028621">
    <property type="entry name" value="DEAD_helicase_SrmB"/>
</dbReference>
<keyword evidence="4 5" id="KW-0067">ATP-binding</keyword>
<dbReference type="Pfam" id="PF00270">
    <property type="entry name" value="DEAD"/>
    <property type="match status" value="1"/>
</dbReference>
<comment type="similarity">
    <text evidence="5">Belongs to the DEAD box helicase family. SrmB subfamily.</text>
</comment>
<comment type="function">
    <text evidence="5">DEAD-box RNA helicase involved in the assembly of the 50S ribosomal subunit at low temperature. Exhibits RNA-stimulated ATP hydrolysis and RNA unwinding activity.</text>
</comment>
<feature type="compositionally biased region" description="Basic residues" evidence="7">
    <location>
        <begin position="383"/>
        <end position="408"/>
    </location>
</feature>
<keyword evidence="12" id="KW-1185">Reference proteome</keyword>
<evidence type="ECO:0000256" key="6">
    <source>
        <dbReference type="PROSITE-ProRule" id="PRU00552"/>
    </source>
</evidence>